<organism evidence="3 4">
    <name type="scientific">Gossypium raimondii</name>
    <name type="common">Peruvian cotton</name>
    <name type="synonym">Gossypium klotzschianum subsp. raimondii</name>
    <dbReference type="NCBI Taxonomy" id="29730"/>
    <lineage>
        <taxon>Eukaryota</taxon>
        <taxon>Viridiplantae</taxon>
        <taxon>Streptophyta</taxon>
        <taxon>Embryophyta</taxon>
        <taxon>Tracheophyta</taxon>
        <taxon>Spermatophyta</taxon>
        <taxon>Magnoliopsida</taxon>
        <taxon>eudicotyledons</taxon>
        <taxon>Gunneridae</taxon>
        <taxon>Pentapetalae</taxon>
        <taxon>rosids</taxon>
        <taxon>malvids</taxon>
        <taxon>Malvales</taxon>
        <taxon>Malvaceae</taxon>
        <taxon>Malvoideae</taxon>
        <taxon>Gossypium</taxon>
    </lineage>
</organism>
<dbReference type="NCBIfam" id="TIGR00756">
    <property type="entry name" value="PPR"/>
    <property type="match status" value="1"/>
</dbReference>
<dbReference type="Gene3D" id="1.25.40.10">
    <property type="entry name" value="Tetratricopeptide repeat domain"/>
    <property type="match status" value="1"/>
</dbReference>
<dbReference type="InterPro" id="IPR011990">
    <property type="entry name" value="TPR-like_helical_dom_sf"/>
</dbReference>
<reference evidence="3 4" key="1">
    <citation type="journal article" date="2012" name="Nature">
        <title>Repeated polyploidization of Gossypium genomes and the evolution of spinnable cotton fibres.</title>
        <authorList>
            <person name="Paterson A.H."/>
            <person name="Wendel J.F."/>
            <person name="Gundlach H."/>
            <person name="Guo H."/>
            <person name="Jenkins J."/>
            <person name="Jin D."/>
            <person name="Llewellyn D."/>
            <person name="Showmaker K.C."/>
            <person name="Shu S."/>
            <person name="Udall J."/>
            <person name="Yoo M.J."/>
            <person name="Byers R."/>
            <person name="Chen W."/>
            <person name="Doron-Faigenboim A."/>
            <person name="Duke M.V."/>
            <person name="Gong L."/>
            <person name="Grimwood J."/>
            <person name="Grover C."/>
            <person name="Grupp K."/>
            <person name="Hu G."/>
            <person name="Lee T.H."/>
            <person name="Li J."/>
            <person name="Lin L."/>
            <person name="Liu T."/>
            <person name="Marler B.S."/>
            <person name="Page J.T."/>
            <person name="Roberts A.W."/>
            <person name="Romanel E."/>
            <person name="Sanders W.S."/>
            <person name="Szadkowski E."/>
            <person name="Tan X."/>
            <person name="Tang H."/>
            <person name="Xu C."/>
            <person name="Wang J."/>
            <person name="Wang Z."/>
            <person name="Zhang D."/>
            <person name="Zhang L."/>
            <person name="Ashrafi H."/>
            <person name="Bedon F."/>
            <person name="Bowers J.E."/>
            <person name="Brubaker C.L."/>
            <person name="Chee P.W."/>
            <person name="Das S."/>
            <person name="Gingle A.R."/>
            <person name="Haigler C.H."/>
            <person name="Harker D."/>
            <person name="Hoffmann L.V."/>
            <person name="Hovav R."/>
            <person name="Jones D.C."/>
            <person name="Lemke C."/>
            <person name="Mansoor S."/>
            <person name="ur Rahman M."/>
            <person name="Rainville L.N."/>
            <person name="Rambani A."/>
            <person name="Reddy U.K."/>
            <person name="Rong J.K."/>
            <person name="Saranga Y."/>
            <person name="Scheffler B.E."/>
            <person name="Scheffler J.A."/>
            <person name="Stelly D.M."/>
            <person name="Triplett B.A."/>
            <person name="Van Deynze A."/>
            <person name="Vaslin M.F."/>
            <person name="Waghmare V.N."/>
            <person name="Walford S.A."/>
            <person name="Wright R.J."/>
            <person name="Zaki E.A."/>
            <person name="Zhang T."/>
            <person name="Dennis E.S."/>
            <person name="Mayer K.F."/>
            <person name="Peterson D.G."/>
            <person name="Rokhsar D.S."/>
            <person name="Wang X."/>
            <person name="Schmutz J."/>
        </authorList>
    </citation>
    <scope>NUCLEOTIDE SEQUENCE [LARGE SCALE GENOMIC DNA]</scope>
</reference>
<feature type="repeat" description="PPR" evidence="2">
    <location>
        <begin position="85"/>
        <end position="119"/>
    </location>
</feature>
<sequence length="220" mass="25031">MRLFSRVVKTFVENGNVLTDSMVDSVLKSLTSVGRLREYNKVLKVSQENGFITSGNLQSKITFRLASAGKKDEASEFIASNTDLDHKAWASFIEGCCAAGDLETASTYFENMVEKNGVSHASYAFNWLVYSYCSRKRAKDACENQLKPWHDTYKELIRKLLAQDGFKDALSLFDLIKNDGFPPFIDPFIEYVSRIRFPSMSVFFVFLKLFSKLQGFVTRI</sequence>
<proteinExistence type="predicted"/>
<protein>
    <recommendedName>
        <fullName evidence="5">Pentacotripeptide-repeat region of PRORP domain-containing protein</fullName>
    </recommendedName>
</protein>
<evidence type="ECO:0000313" key="4">
    <source>
        <dbReference type="Proteomes" id="UP000032304"/>
    </source>
</evidence>
<dbReference type="STRING" id="29730.A0A0D2SWM8"/>
<name>A0A0D2SWM8_GOSRA</name>
<evidence type="ECO:0008006" key="5">
    <source>
        <dbReference type="Google" id="ProtNLM"/>
    </source>
</evidence>
<keyword evidence="1" id="KW-0677">Repeat</keyword>
<dbReference type="eggNOG" id="KOG4197">
    <property type="taxonomic scope" value="Eukaryota"/>
</dbReference>
<dbReference type="AlphaFoldDB" id="A0A0D2SWM8"/>
<evidence type="ECO:0000256" key="2">
    <source>
        <dbReference type="PROSITE-ProRule" id="PRU00708"/>
    </source>
</evidence>
<dbReference type="OMA" id="ACENQLK"/>
<dbReference type="PANTHER" id="PTHR47003:SF3">
    <property type="entry name" value="SMALL RIBOSOMAL SUBUNIT PROTEIN MS81 (RPPR8)"/>
    <property type="match status" value="1"/>
</dbReference>
<dbReference type="Pfam" id="PF01535">
    <property type="entry name" value="PPR"/>
    <property type="match status" value="1"/>
</dbReference>
<dbReference type="PANTHER" id="PTHR47003">
    <property type="entry name" value="OS01G0970900 PROTEIN"/>
    <property type="match status" value="1"/>
</dbReference>
<dbReference type="PROSITE" id="PS51375">
    <property type="entry name" value="PPR"/>
    <property type="match status" value="1"/>
</dbReference>
<accession>A0A0D2SWM8</accession>
<keyword evidence="4" id="KW-1185">Reference proteome</keyword>
<dbReference type="InterPro" id="IPR044578">
    <property type="entry name" value="BIR6-like"/>
</dbReference>
<dbReference type="Gramene" id="KJB46461">
    <property type="protein sequence ID" value="KJB46461"/>
    <property type="gene ID" value="B456_007G370300"/>
</dbReference>
<dbReference type="Proteomes" id="UP000032304">
    <property type="component" value="Chromosome 7"/>
</dbReference>
<gene>
    <name evidence="3" type="ORF">B456_007G370300</name>
</gene>
<evidence type="ECO:0000256" key="1">
    <source>
        <dbReference type="ARBA" id="ARBA00022737"/>
    </source>
</evidence>
<dbReference type="GO" id="GO:0008380">
    <property type="term" value="P:RNA splicing"/>
    <property type="evidence" value="ECO:0007669"/>
    <property type="project" value="InterPro"/>
</dbReference>
<dbReference type="InterPro" id="IPR002885">
    <property type="entry name" value="PPR_rpt"/>
</dbReference>
<dbReference type="EMBL" id="CM001746">
    <property type="protein sequence ID" value="KJB46461.1"/>
    <property type="molecule type" value="Genomic_DNA"/>
</dbReference>
<evidence type="ECO:0000313" key="3">
    <source>
        <dbReference type="EMBL" id="KJB46461.1"/>
    </source>
</evidence>